<dbReference type="InterPro" id="IPR029058">
    <property type="entry name" value="AB_hydrolase_fold"/>
</dbReference>
<evidence type="ECO:0000313" key="6">
    <source>
        <dbReference type="Proteomes" id="UP001178281"/>
    </source>
</evidence>
<dbReference type="InterPro" id="IPR051321">
    <property type="entry name" value="PHA/PHB_synthase"/>
</dbReference>
<organism evidence="5 6">
    <name type="scientific">Tsukamurella strandjordii</name>
    <dbReference type="NCBI Taxonomy" id="147577"/>
    <lineage>
        <taxon>Bacteria</taxon>
        <taxon>Bacillati</taxon>
        <taxon>Actinomycetota</taxon>
        <taxon>Actinomycetes</taxon>
        <taxon>Mycobacteriales</taxon>
        <taxon>Tsukamurellaceae</taxon>
        <taxon>Tsukamurella</taxon>
    </lineage>
</organism>
<keyword evidence="5" id="KW-0378">Hydrolase</keyword>
<gene>
    <name evidence="5" type="ORF">Q7X28_18355</name>
</gene>
<dbReference type="GO" id="GO:0042619">
    <property type="term" value="P:poly-hydroxybutyrate biosynthetic process"/>
    <property type="evidence" value="ECO:0007669"/>
    <property type="project" value="InterPro"/>
</dbReference>
<dbReference type="Gene3D" id="3.40.50.1820">
    <property type="entry name" value="alpha/beta hydrolase"/>
    <property type="match status" value="1"/>
</dbReference>
<dbReference type="PANTHER" id="PTHR36837">
    <property type="entry name" value="POLY(3-HYDROXYALKANOATE) POLYMERASE SUBUNIT PHAC"/>
    <property type="match status" value="1"/>
</dbReference>
<dbReference type="InterPro" id="IPR010941">
    <property type="entry name" value="PhaC_N"/>
</dbReference>
<keyword evidence="6" id="KW-1185">Reference proteome</keyword>
<accession>A0AA90NIX7</accession>
<dbReference type="AlphaFoldDB" id="A0AA90NIX7"/>
<protein>
    <submittedName>
        <fullName evidence="5">Alpha/beta fold hydrolase</fullName>
    </submittedName>
</protein>
<sequence>MTDAKNTDDLTNADELGAPLDMLLVNSTKSFASRMMPNASWARMAQSLAGKPVTVAERGAGLAKELGLIAAGKSQRAPKKGDRRFADPAWTQNPLLHRVEQAYLAASDTADQLYEDADLDWKDAERMRFVLDNVIEGAAPTNIPGLNPSGWKALIDTGGLSAVRGAKAFVRDMSKHPRIPAMIEPDAYKVGETIAVTKGTVVLRTPMFELIHYAPQTKQVREVPLLMVPPVINKFYIMDIAPGRSLIEYYLKGGQQVFAVSWRNPSPEHRDWGFDEYGAAIVRALDAIQVITGADKANVFATCSGGILTSMTLSHLFATGHGDRIAGLTLGVTVLDQSHAGLGSALASQKAADAAIRTSASRGYLDGAAMAEMFAWLRPTDLVWRYWVNNYIEGKSPAPFDVLFWNADTTRMTAALHKDMVLMGLNNTLVTPGEQTMMGTPVDLSKIECDAYVLGGISDHICPWQATERSAALLGSKDNTYVLSTAGHIASLVNPPGNPKSSFRTAPVVHGQTPEEWFESAEKQAGSWWPHHLEWLNARSGAEVDAPSQLGAPGYEPLAPAPGTFVLEN</sequence>
<name>A0AA90NIX7_9ACTN</name>
<dbReference type="GO" id="GO:0016787">
    <property type="term" value="F:hydrolase activity"/>
    <property type="evidence" value="ECO:0007669"/>
    <property type="project" value="UniProtKB-KW"/>
</dbReference>
<dbReference type="GO" id="GO:0016746">
    <property type="term" value="F:acyltransferase activity"/>
    <property type="evidence" value="ECO:0007669"/>
    <property type="project" value="UniProtKB-KW"/>
</dbReference>
<evidence type="ECO:0000256" key="2">
    <source>
        <dbReference type="ARBA" id="ARBA00023315"/>
    </source>
</evidence>
<evidence type="ECO:0000313" key="5">
    <source>
        <dbReference type="EMBL" id="MDP0399883.1"/>
    </source>
</evidence>
<feature type="domain" description="Poly-beta-hydroxybutyrate polymerase N-terminal" evidence="4">
    <location>
        <begin position="82"/>
        <end position="249"/>
    </location>
</feature>
<dbReference type="Proteomes" id="UP001178281">
    <property type="component" value="Unassembled WGS sequence"/>
</dbReference>
<reference evidence="5" key="1">
    <citation type="submission" date="2023-08" db="EMBL/GenBank/DDBJ databases">
        <title>The draft genome of Tsukamurella strandjordii strain 050030.</title>
        <authorList>
            <person name="Zhao F."/>
            <person name="Feng Y."/>
            <person name="Zong Z."/>
        </authorList>
    </citation>
    <scope>NUCLEOTIDE SEQUENCE</scope>
    <source>
        <strain evidence="5">050030</strain>
    </source>
</reference>
<dbReference type="EMBL" id="JAUTIX010000007">
    <property type="protein sequence ID" value="MDP0399883.1"/>
    <property type="molecule type" value="Genomic_DNA"/>
</dbReference>
<evidence type="ECO:0000259" key="4">
    <source>
        <dbReference type="Pfam" id="PF07167"/>
    </source>
</evidence>
<comment type="caution">
    <text evidence="5">The sequence shown here is derived from an EMBL/GenBank/DDBJ whole genome shotgun (WGS) entry which is preliminary data.</text>
</comment>
<evidence type="ECO:0000256" key="1">
    <source>
        <dbReference type="ARBA" id="ARBA00022679"/>
    </source>
</evidence>
<dbReference type="RefSeq" id="WP_305112387.1">
    <property type="nucleotide sequence ID" value="NZ_JAUTIX010000007.1"/>
</dbReference>
<keyword evidence="1" id="KW-0808">Transferase</keyword>
<feature type="region of interest" description="Disordered" evidence="3">
    <location>
        <begin position="547"/>
        <end position="569"/>
    </location>
</feature>
<dbReference type="PANTHER" id="PTHR36837:SF5">
    <property type="entry name" value="POLY-3-HYDROXYBUTYRATE SYNTHASE"/>
    <property type="match status" value="1"/>
</dbReference>
<keyword evidence="2" id="KW-0012">Acyltransferase</keyword>
<dbReference type="Pfam" id="PF07167">
    <property type="entry name" value="PhaC_N"/>
    <property type="match status" value="1"/>
</dbReference>
<proteinExistence type="predicted"/>
<evidence type="ECO:0000256" key="3">
    <source>
        <dbReference type="SAM" id="MobiDB-lite"/>
    </source>
</evidence>
<dbReference type="SUPFAM" id="SSF53474">
    <property type="entry name" value="alpha/beta-Hydrolases"/>
    <property type="match status" value="1"/>
</dbReference>